<sequence length="809" mass="90840">MLPIPLVATVLLDLLRLQLLSVSRNEGQSSQGQSTGDLWIDACLDAATLAHHREIPKTRIFDWKWCPSLSQHGEGGGAMFFNAIALTAHQLASKRAQLGKRNPIRHWWSLPMYQSDRPFVGPDGEQCRPSIVSVPIHAFGRRRIDELPPHFHPLPSSVASTISTCLETQQCRNGTYGASLEDAASTNLSHSGLKRQLQTQLQFPVPVIHTNGFDFNCLDTDYICWESFATTAEICESEDLHSAISQSMIYMRQQFLAQPHLRMALGLTKTAGHITLTRADAMGVEHATFDSQSGWGVLETVRLALGFAIADDETLGHHPGFVLEEQHCLRYVDPPTKSRFMKDRGPVFVPSTIGVMTKASWLAPENVQDADNVGDSNGQEKELGDGDTKGTAQDMKRCRVPFFFTVTENGDRYYLDYPVRTCDELSGRMTRVWCAYRQLRRLDEIPDSVDERDRATAVEQLQAGKEVFVGPYALKIQNDAVDSVASRENLVMKIKEAVEREGGSRTGASYILPPERIHTNGNVIKLVRGFETSDDIPSAVCESQQRVEVVTISLYKRRLSQYHCFGEVARAIADALRAIQWLESKGWLHRDISDGNLLLAWESLSSFSEPFSPHPKVVLCRRPPSNPEGVCGLLHDFDMSGVVNDTTGFDRENPIGTLPYIAISVLAGAARQRMTVDDLQSVFYVAYLFAFDHGPPHDEIFYPKALPPRMRGVPVYPELIREWTQRNAPFSLGAMKNMFFQYSREWYPERIPFTPDEASTFLGNWPDRTPRLEESEHCTPNRNVDIQKVIDTVDHTLSGDVFVQFILQS</sequence>
<feature type="region of interest" description="Disordered" evidence="1">
    <location>
        <begin position="366"/>
        <end position="390"/>
    </location>
</feature>
<dbReference type="SUPFAM" id="SSF56112">
    <property type="entry name" value="Protein kinase-like (PK-like)"/>
    <property type="match status" value="1"/>
</dbReference>
<keyword evidence="5" id="KW-1185">Reference proteome</keyword>
<keyword evidence="4" id="KW-0418">Kinase</keyword>
<dbReference type="STRING" id="240176.A8PCQ7"/>
<protein>
    <submittedName>
        <fullName evidence="4">Other/FunK1 protein kinase</fullName>
    </submittedName>
</protein>
<name>A8PCQ7_COPC7</name>
<keyword evidence="2" id="KW-0732">Signal</keyword>
<evidence type="ECO:0000256" key="2">
    <source>
        <dbReference type="SAM" id="SignalP"/>
    </source>
</evidence>
<dbReference type="HOGENOM" id="CLU_357145_0_0_1"/>
<dbReference type="VEuPathDB" id="FungiDB:CC1G_11607"/>
<evidence type="ECO:0000313" key="4">
    <source>
        <dbReference type="EMBL" id="EAU81350.2"/>
    </source>
</evidence>
<feature type="chain" id="PRO_5002724765" evidence="2">
    <location>
        <begin position="28"/>
        <end position="809"/>
    </location>
</feature>
<evidence type="ECO:0000313" key="5">
    <source>
        <dbReference type="Proteomes" id="UP000001861"/>
    </source>
</evidence>
<dbReference type="InterPro" id="IPR011009">
    <property type="entry name" value="Kinase-like_dom_sf"/>
</dbReference>
<accession>A8PCQ7</accession>
<dbReference type="KEGG" id="cci:CC1G_11607"/>
<dbReference type="RefSeq" id="XP_001840450.2">
    <property type="nucleotide sequence ID" value="XM_001840398.2"/>
</dbReference>
<feature type="signal peptide" evidence="2">
    <location>
        <begin position="1"/>
        <end position="27"/>
    </location>
</feature>
<keyword evidence="4" id="KW-0808">Transferase</keyword>
<dbReference type="InParanoid" id="A8PCQ7"/>
<reference evidence="4 5" key="1">
    <citation type="journal article" date="2010" name="Proc. Natl. Acad. Sci. U.S.A.">
        <title>Insights into evolution of multicellular fungi from the assembled chromosomes of the mushroom Coprinopsis cinerea (Coprinus cinereus).</title>
        <authorList>
            <person name="Stajich J.E."/>
            <person name="Wilke S.K."/>
            <person name="Ahren D."/>
            <person name="Au C.H."/>
            <person name="Birren B.W."/>
            <person name="Borodovsky M."/>
            <person name="Burns C."/>
            <person name="Canback B."/>
            <person name="Casselton L.A."/>
            <person name="Cheng C.K."/>
            <person name="Deng J."/>
            <person name="Dietrich F.S."/>
            <person name="Fargo D.C."/>
            <person name="Farman M.L."/>
            <person name="Gathman A.C."/>
            <person name="Goldberg J."/>
            <person name="Guigo R."/>
            <person name="Hoegger P.J."/>
            <person name="Hooker J.B."/>
            <person name="Huggins A."/>
            <person name="James T.Y."/>
            <person name="Kamada T."/>
            <person name="Kilaru S."/>
            <person name="Kodira C."/>
            <person name="Kues U."/>
            <person name="Kupfer D."/>
            <person name="Kwan H.S."/>
            <person name="Lomsadze A."/>
            <person name="Li W."/>
            <person name="Lilly W.W."/>
            <person name="Ma L.J."/>
            <person name="Mackey A.J."/>
            <person name="Manning G."/>
            <person name="Martin F."/>
            <person name="Muraguchi H."/>
            <person name="Natvig D.O."/>
            <person name="Palmerini H."/>
            <person name="Ramesh M.A."/>
            <person name="Rehmeyer C.J."/>
            <person name="Roe B.A."/>
            <person name="Shenoy N."/>
            <person name="Stanke M."/>
            <person name="Ter-Hovhannisyan V."/>
            <person name="Tunlid A."/>
            <person name="Velagapudi R."/>
            <person name="Vision T.J."/>
            <person name="Zeng Q."/>
            <person name="Zolan M.E."/>
            <person name="Pukkila P.J."/>
        </authorList>
    </citation>
    <scope>NUCLEOTIDE SEQUENCE [LARGE SCALE GENOMIC DNA]</scope>
    <source>
        <strain evidence="5">Okayama-7 / 130 / ATCC MYA-4618 / FGSC 9003</strain>
    </source>
</reference>
<organism evidence="4 5">
    <name type="scientific">Coprinopsis cinerea (strain Okayama-7 / 130 / ATCC MYA-4618 / FGSC 9003)</name>
    <name type="common">Inky cap fungus</name>
    <name type="synonym">Hormographiella aspergillata</name>
    <dbReference type="NCBI Taxonomy" id="240176"/>
    <lineage>
        <taxon>Eukaryota</taxon>
        <taxon>Fungi</taxon>
        <taxon>Dikarya</taxon>
        <taxon>Basidiomycota</taxon>
        <taxon>Agaricomycotina</taxon>
        <taxon>Agaricomycetes</taxon>
        <taxon>Agaricomycetidae</taxon>
        <taxon>Agaricales</taxon>
        <taxon>Agaricineae</taxon>
        <taxon>Psathyrellaceae</taxon>
        <taxon>Coprinopsis</taxon>
    </lineage>
</organism>
<proteinExistence type="predicted"/>
<evidence type="ECO:0000259" key="3">
    <source>
        <dbReference type="Pfam" id="PF17667"/>
    </source>
</evidence>
<feature type="domain" description="Fungal-type protein kinase" evidence="3">
    <location>
        <begin position="380"/>
        <end position="686"/>
    </location>
</feature>
<dbReference type="InterPro" id="IPR040976">
    <property type="entry name" value="Pkinase_fungal"/>
</dbReference>
<feature type="compositionally biased region" description="Basic and acidic residues" evidence="1">
    <location>
        <begin position="378"/>
        <end position="388"/>
    </location>
</feature>
<dbReference type="Gene3D" id="1.10.510.10">
    <property type="entry name" value="Transferase(Phosphotransferase) domain 1"/>
    <property type="match status" value="1"/>
</dbReference>
<comment type="caution">
    <text evidence="4">The sequence shown here is derived from an EMBL/GenBank/DDBJ whole genome shotgun (WGS) entry which is preliminary data.</text>
</comment>
<dbReference type="Pfam" id="PF17667">
    <property type="entry name" value="Pkinase_fungal"/>
    <property type="match status" value="1"/>
</dbReference>
<dbReference type="GO" id="GO:0016301">
    <property type="term" value="F:kinase activity"/>
    <property type="evidence" value="ECO:0007669"/>
    <property type="project" value="UniProtKB-KW"/>
</dbReference>
<dbReference type="Proteomes" id="UP000001861">
    <property type="component" value="Unassembled WGS sequence"/>
</dbReference>
<dbReference type="EMBL" id="AACS02000011">
    <property type="protein sequence ID" value="EAU81350.2"/>
    <property type="molecule type" value="Genomic_DNA"/>
</dbReference>
<dbReference type="AlphaFoldDB" id="A8PCQ7"/>
<gene>
    <name evidence="4" type="ORF">CC1G_11607</name>
</gene>
<evidence type="ECO:0000256" key="1">
    <source>
        <dbReference type="SAM" id="MobiDB-lite"/>
    </source>
</evidence>
<dbReference type="GeneID" id="6017094"/>
<dbReference type="OrthoDB" id="2994997at2759"/>